<organism evidence="1 2">
    <name type="scientific">Fusarium oxysporum f. sp. rapae</name>
    <dbReference type="NCBI Taxonomy" id="485398"/>
    <lineage>
        <taxon>Eukaryota</taxon>
        <taxon>Fungi</taxon>
        <taxon>Dikarya</taxon>
        <taxon>Ascomycota</taxon>
        <taxon>Pezizomycotina</taxon>
        <taxon>Sordariomycetes</taxon>
        <taxon>Hypocreomycetidae</taxon>
        <taxon>Hypocreales</taxon>
        <taxon>Nectriaceae</taxon>
        <taxon>Fusarium</taxon>
        <taxon>Fusarium oxysporum species complex</taxon>
    </lineage>
</organism>
<gene>
    <name evidence="1" type="ORF">Forpe1208_v005644</name>
</gene>
<protein>
    <submittedName>
        <fullName evidence="1">Uncharacterized protein</fullName>
    </submittedName>
</protein>
<dbReference type="Proteomes" id="UP000694050">
    <property type="component" value="Unassembled WGS sequence"/>
</dbReference>
<evidence type="ECO:0000313" key="2">
    <source>
        <dbReference type="Proteomes" id="UP000694050"/>
    </source>
</evidence>
<name>A0A8J5P9M8_FUSOX</name>
<sequence length="164" mass="17706">MPPNQTIVGIIITTTTTSEAESTTTTAVAAPTFKIVGGGSAVNGALLEGLDSEGSAMMFKPNILLTITSPERRPSSPARAELKIKTLDTIWCMDTLAPTRQPIPQTVCTMGFFNPISPPSCETSTSNEVYDHLYYQVFSDQYIYFGRDIADNTYAAVDLIAQEA</sequence>
<proteinExistence type="predicted"/>
<accession>A0A8J5P9M8</accession>
<dbReference type="AlphaFoldDB" id="A0A8J5P9M8"/>
<comment type="caution">
    <text evidence="1">The sequence shown here is derived from an EMBL/GenBank/DDBJ whole genome shotgun (WGS) entry which is preliminary data.</text>
</comment>
<dbReference type="EMBL" id="JAELUQ010000004">
    <property type="protein sequence ID" value="KAG7416184.1"/>
    <property type="molecule type" value="Genomic_DNA"/>
</dbReference>
<evidence type="ECO:0000313" key="1">
    <source>
        <dbReference type="EMBL" id="KAG7416184.1"/>
    </source>
</evidence>
<reference evidence="1" key="1">
    <citation type="submission" date="2021-04" db="EMBL/GenBank/DDBJ databases">
        <title>First draft genome resource for Brassicaceae pathogens Fusarium oxysporum f. sp. raphani and Fusarium oxysporum f. sp. rapae.</title>
        <authorList>
            <person name="Asai S."/>
        </authorList>
    </citation>
    <scope>NUCLEOTIDE SEQUENCE</scope>
    <source>
        <strain evidence="1">Tf1208</strain>
    </source>
</reference>